<dbReference type="EMBL" id="DVMV01000025">
    <property type="protein sequence ID" value="HIU45371.1"/>
    <property type="molecule type" value="Genomic_DNA"/>
</dbReference>
<dbReference type="GO" id="GO:0015628">
    <property type="term" value="P:protein secretion by the type II secretion system"/>
    <property type="evidence" value="ECO:0007669"/>
    <property type="project" value="TreeGrafter"/>
</dbReference>
<gene>
    <name evidence="2" type="ORF">IAC52_03635</name>
</gene>
<evidence type="ECO:0000313" key="2">
    <source>
        <dbReference type="EMBL" id="HIU45371.1"/>
    </source>
</evidence>
<evidence type="ECO:0000313" key="3">
    <source>
        <dbReference type="Proteomes" id="UP000824070"/>
    </source>
</evidence>
<dbReference type="Pfam" id="PF12836">
    <property type="entry name" value="HHH_3"/>
    <property type="match status" value="1"/>
</dbReference>
<dbReference type="PANTHER" id="PTHR21180:SF32">
    <property type="entry name" value="ENDONUCLEASE_EXONUCLEASE_PHOSPHATASE FAMILY DOMAIN-CONTAINING PROTEIN 1"/>
    <property type="match status" value="1"/>
</dbReference>
<dbReference type="Pfam" id="PF10531">
    <property type="entry name" value="SLBB"/>
    <property type="match status" value="1"/>
</dbReference>
<feature type="domain" description="Helix-hairpin-helix DNA-binding motif class 1" evidence="1">
    <location>
        <begin position="121"/>
        <end position="140"/>
    </location>
</feature>
<dbReference type="Gene3D" id="1.10.150.310">
    <property type="entry name" value="Tex RuvX-like domain-like"/>
    <property type="match status" value="1"/>
</dbReference>
<dbReference type="PANTHER" id="PTHR21180">
    <property type="entry name" value="ENDONUCLEASE/EXONUCLEASE/PHOSPHATASE FAMILY DOMAIN-CONTAINING PROTEIN 1"/>
    <property type="match status" value="1"/>
</dbReference>
<reference evidence="2" key="1">
    <citation type="submission" date="2020-10" db="EMBL/GenBank/DDBJ databases">
        <authorList>
            <person name="Gilroy R."/>
        </authorList>
    </citation>
    <scope>NUCLEOTIDE SEQUENCE</scope>
    <source>
        <strain evidence="2">ChiGjej1B1-22543</strain>
    </source>
</reference>
<dbReference type="AlphaFoldDB" id="A0A9D1LP06"/>
<dbReference type="GO" id="GO:0003677">
    <property type="term" value="F:DNA binding"/>
    <property type="evidence" value="ECO:0007669"/>
    <property type="project" value="InterPro"/>
</dbReference>
<dbReference type="GO" id="GO:0006281">
    <property type="term" value="P:DNA repair"/>
    <property type="evidence" value="ECO:0007669"/>
    <property type="project" value="InterPro"/>
</dbReference>
<sequence length="175" mass="18426">MKTIIIVVVLTLVGITAFGFVNQVISAPMIDPAASLTGEARTVQISGEVMQPGTYAVSEFATLGDLVDAANGLNGNADRLAFDLSYVLKGDSYYIAPLYDNSDVCATTPIEKVNINTGSAEDLKEIAGFNKTVAAAIVEYRQSNPFKAIEELLDVSGIGPATFTATKNKVTIKSA</sequence>
<organism evidence="2 3">
    <name type="scientific">Candidatus Alloenteromonas pullicola</name>
    <dbReference type="NCBI Taxonomy" id="2840784"/>
    <lineage>
        <taxon>Bacteria</taxon>
        <taxon>Bacillati</taxon>
        <taxon>Bacillota</taxon>
        <taxon>Bacillota incertae sedis</taxon>
        <taxon>Candidatus Alloenteromonas</taxon>
    </lineage>
</organism>
<dbReference type="InterPro" id="IPR019554">
    <property type="entry name" value="Soluble_ligand-bd"/>
</dbReference>
<dbReference type="Gene3D" id="3.10.560.10">
    <property type="entry name" value="Outer membrane lipoprotein wza domain like"/>
    <property type="match status" value="1"/>
</dbReference>
<comment type="caution">
    <text evidence="2">The sequence shown here is derived from an EMBL/GenBank/DDBJ whole genome shotgun (WGS) entry which is preliminary data.</text>
</comment>
<reference evidence="2" key="2">
    <citation type="journal article" date="2021" name="PeerJ">
        <title>Extensive microbial diversity within the chicken gut microbiome revealed by metagenomics and culture.</title>
        <authorList>
            <person name="Gilroy R."/>
            <person name="Ravi A."/>
            <person name="Getino M."/>
            <person name="Pursley I."/>
            <person name="Horton D.L."/>
            <person name="Alikhan N.F."/>
            <person name="Baker D."/>
            <person name="Gharbi K."/>
            <person name="Hall N."/>
            <person name="Watson M."/>
            <person name="Adriaenssens E.M."/>
            <person name="Foster-Nyarko E."/>
            <person name="Jarju S."/>
            <person name="Secka A."/>
            <person name="Antonio M."/>
            <person name="Oren A."/>
            <person name="Chaudhuri R.R."/>
            <person name="La Ragione R."/>
            <person name="Hildebrand F."/>
            <person name="Pallen M.J."/>
        </authorList>
    </citation>
    <scope>NUCLEOTIDE SEQUENCE</scope>
    <source>
        <strain evidence="2">ChiGjej1B1-22543</strain>
    </source>
</reference>
<dbReference type="InterPro" id="IPR003583">
    <property type="entry name" value="Hlx-hairpin-Hlx_DNA-bd_motif"/>
</dbReference>
<name>A0A9D1LP06_9FIRM</name>
<dbReference type="InterPro" id="IPR010994">
    <property type="entry name" value="RuvA_2-like"/>
</dbReference>
<dbReference type="SUPFAM" id="SSF47781">
    <property type="entry name" value="RuvA domain 2-like"/>
    <property type="match status" value="1"/>
</dbReference>
<dbReference type="GO" id="GO:0015627">
    <property type="term" value="C:type II protein secretion system complex"/>
    <property type="evidence" value="ECO:0007669"/>
    <property type="project" value="TreeGrafter"/>
</dbReference>
<dbReference type="SMART" id="SM00278">
    <property type="entry name" value="HhH1"/>
    <property type="match status" value="2"/>
</dbReference>
<proteinExistence type="predicted"/>
<accession>A0A9D1LP06</accession>
<dbReference type="Proteomes" id="UP000824070">
    <property type="component" value="Unassembled WGS sequence"/>
</dbReference>
<evidence type="ECO:0000259" key="1">
    <source>
        <dbReference type="SMART" id="SM00278"/>
    </source>
</evidence>
<protein>
    <submittedName>
        <fullName evidence="2">Helix-hairpin-helix domain-containing protein</fullName>
    </submittedName>
</protein>
<feature type="domain" description="Helix-hairpin-helix DNA-binding motif class 1" evidence="1">
    <location>
        <begin position="150"/>
        <end position="169"/>
    </location>
</feature>
<dbReference type="InterPro" id="IPR051675">
    <property type="entry name" value="Endo/Exo/Phosphatase_dom_1"/>
</dbReference>